<dbReference type="GO" id="GO:1990904">
    <property type="term" value="C:ribonucleoprotein complex"/>
    <property type="evidence" value="ECO:0007669"/>
    <property type="project" value="UniProtKB-KW"/>
</dbReference>
<dbReference type="VEuPathDB" id="PiroplasmaDB:BBOV_IV009150"/>
<comment type="similarity">
    <text evidence="1">Belongs to the GAR1 family.</text>
</comment>
<dbReference type="EMBL" id="AAXT01000002">
    <property type="protein sequence ID" value="EDO07269.1"/>
    <property type="molecule type" value="Genomic_DNA"/>
</dbReference>
<accession>A7ARV0</accession>
<proteinExistence type="inferred from homology"/>
<dbReference type="InterPro" id="IPR038664">
    <property type="entry name" value="Gar1/Naf1_Cbf5-bd_sf"/>
</dbReference>
<dbReference type="eggNOG" id="ENOG502SCAY">
    <property type="taxonomic scope" value="Eukaryota"/>
</dbReference>
<keyword evidence="1" id="KW-0694">RNA-binding</keyword>
<keyword evidence="3" id="KW-1185">Reference proteome</keyword>
<dbReference type="GO" id="GO:0003723">
    <property type="term" value="F:RNA binding"/>
    <property type="evidence" value="ECO:0007669"/>
    <property type="project" value="UniProtKB-KW"/>
</dbReference>
<evidence type="ECO:0000313" key="2">
    <source>
        <dbReference type="EMBL" id="EDO07269.1"/>
    </source>
</evidence>
<gene>
    <name evidence="2" type="ORF">BBOV_IV009150</name>
</gene>
<dbReference type="InterPro" id="IPR009000">
    <property type="entry name" value="Transl_B-barrel_sf"/>
</dbReference>
<keyword evidence="1" id="KW-0687">Ribonucleoprotein</keyword>
<dbReference type="InterPro" id="IPR007504">
    <property type="entry name" value="H/ACA_rnp_Gar1/Naf1"/>
</dbReference>
<dbReference type="Pfam" id="PF04410">
    <property type="entry name" value="Gar1"/>
    <property type="match status" value="1"/>
</dbReference>
<reference evidence="2 3" key="1">
    <citation type="journal article" date="2007" name="PLoS Pathog.">
        <title>Genome sequence of Babesia bovis and comparative analysis of apicomplexan hemoprotozoa.</title>
        <authorList>
            <person name="Brayton K.A."/>
            <person name="Lau A.O.T."/>
            <person name="Herndon D.R."/>
            <person name="Hannick L."/>
            <person name="Kappmeyer L.S."/>
            <person name="Berens S.J."/>
            <person name="Bidwell S.L."/>
            <person name="Brown W.C."/>
            <person name="Crabtree J."/>
            <person name="Fadrosh D."/>
            <person name="Feldblum T."/>
            <person name="Forberger H.A."/>
            <person name="Haas B.J."/>
            <person name="Howell J.M."/>
            <person name="Khouri H."/>
            <person name="Koo H."/>
            <person name="Mann D.J."/>
            <person name="Norimine J."/>
            <person name="Paulsen I.T."/>
            <person name="Radune D."/>
            <person name="Ren Q."/>
            <person name="Smith R.K. Jr."/>
            <person name="Suarez C.E."/>
            <person name="White O."/>
            <person name="Wortman J.R."/>
            <person name="Knowles D.P. Jr."/>
            <person name="McElwain T.F."/>
            <person name="Nene V.M."/>
        </authorList>
    </citation>
    <scope>NUCLEOTIDE SEQUENCE [LARGE SCALE GENOMIC DNA]</scope>
    <source>
        <strain evidence="2">T2Bo</strain>
    </source>
</reference>
<evidence type="ECO:0000313" key="3">
    <source>
        <dbReference type="Proteomes" id="UP000002173"/>
    </source>
</evidence>
<dbReference type="GO" id="GO:0001522">
    <property type="term" value="P:pseudouridine synthesis"/>
    <property type="evidence" value="ECO:0007669"/>
    <property type="project" value="InterPro"/>
</dbReference>
<evidence type="ECO:0000256" key="1">
    <source>
        <dbReference type="RuleBase" id="RU364004"/>
    </source>
</evidence>
<dbReference type="GO" id="GO:0005730">
    <property type="term" value="C:nucleolus"/>
    <property type="evidence" value="ECO:0007669"/>
    <property type="project" value="UniProtKB-SubCell"/>
</dbReference>
<reference evidence="3" key="2">
    <citation type="journal article" date="2020" name="Data Brief">
        <title>Transcriptome dataset of Babesia bovis life stages within vertebrate and invertebrate hosts.</title>
        <authorList>
            <person name="Ueti M.W."/>
            <person name="Johnson W.C."/>
            <person name="Kappmeyer L.S."/>
            <person name="Herndon D.R."/>
            <person name="Mousel M.R."/>
            <person name="Reif K.E."/>
            <person name="Taus N.S."/>
            <person name="Ifeonu O.O."/>
            <person name="Silva J.C."/>
            <person name="Suarez C.E."/>
            <person name="Brayton K.A."/>
        </authorList>
    </citation>
    <scope>NUCLEOTIDE SEQUENCE [LARGE SCALE GENOMIC DNA]</scope>
</reference>
<name>A7ARV0_BABBO</name>
<dbReference type="GO" id="GO:0006364">
    <property type="term" value="P:rRNA processing"/>
    <property type="evidence" value="ECO:0007669"/>
    <property type="project" value="UniProtKB-KW"/>
</dbReference>
<keyword evidence="1" id="KW-0539">Nucleus</keyword>
<organism evidence="2 3">
    <name type="scientific">Babesia bovis</name>
    <dbReference type="NCBI Taxonomy" id="5865"/>
    <lineage>
        <taxon>Eukaryota</taxon>
        <taxon>Sar</taxon>
        <taxon>Alveolata</taxon>
        <taxon>Apicomplexa</taxon>
        <taxon>Aconoidasida</taxon>
        <taxon>Piroplasmida</taxon>
        <taxon>Babesiidae</taxon>
        <taxon>Babesia</taxon>
    </lineage>
</organism>
<keyword evidence="1" id="KW-0690">Ribosome biogenesis</keyword>
<comment type="subcellular location">
    <subcellularLocation>
        <location evidence="1">Nucleus</location>
        <location evidence="1">Nucleolus</location>
    </subcellularLocation>
</comment>
<keyword evidence="1" id="KW-0698">rRNA processing</keyword>
<dbReference type="AlphaFoldDB" id="A7ARV0"/>
<dbReference type="Gene3D" id="2.40.10.230">
    <property type="entry name" value="Probable tRNA pseudouridine synthase domain"/>
    <property type="match status" value="1"/>
</dbReference>
<dbReference type="STRING" id="5865.A7ARV0"/>
<comment type="caution">
    <text evidence="2">The sequence shown here is derived from an EMBL/GenBank/DDBJ whole genome shotgun (WGS) entry which is preliminary data.</text>
</comment>
<dbReference type="OMA" id="PYYMVIL"/>
<sequence length="217" mass="24359">MESVNGIVIDGKNEIDDLALVMHIANKENERLSALEALNRDKPRVFYSNSYRDAGDDKEYNPVVDPDFPVDNIRLVDTVDLPKRVEDHFPIALVGRCTSILGRIVVLRCTDPNRVLDLGSIVCLGDRRIIGTVSDTFGSTVEPFHMVICSDSSMLRPDDEIYYDVKHSTLVSDMHVVETASSVCSDGSSDDDCNPKEPDHNRKAVKLKQYYRDLEVE</sequence>
<dbReference type="InParanoid" id="A7ARV0"/>
<dbReference type="SUPFAM" id="SSF50447">
    <property type="entry name" value="Translation proteins"/>
    <property type="match status" value="1"/>
</dbReference>
<comment type="subunit">
    <text evidence="1">Component of the small nucleolar ribonucleoprotein particles containing H/ACA-type snoRNAs (H/ACA snoRNPs).</text>
</comment>
<dbReference type="Proteomes" id="UP000002173">
    <property type="component" value="Unassembled WGS sequence"/>
</dbReference>
<protein>
    <recommendedName>
        <fullName evidence="1">H/ACA ribonucleoprotein complex subunit</fullName>
    </recommendedName>
</protein>
<reference evidence="3" key="3">
    <citation type="journal article" date="2021" name="Int. J. Parasitol.">
        <title>Comparative analysis of gene expression between Babesia bovis blood stages and kinetes allowed by improved genome annotation.</title>
        <authorList>
            <person name="Ueti M.W."/>
            <person name="Johnson W.C."/>
            <person name="Kappmeyer L.S."/>
            <person name="Herndon D.R."/>
            <person name="Mousel M.R."/>
            <person name="Reif K.E."/>
            <person name="Taus N.S."/>
            <person name="Ifeonu O.O."/>
            <person name="Silva J.C."/>
            <person name="Suarez C.E."/>
            <person name="Brayton K.A."/>
        </authorList>
    </citation>
    <scope>NUCLEOTIDE SEQUENCE [LARGE SCALE GENOMIC DNA]</scope>
</reference>
<comment type="function">
    <text evidence="1">Required for ribosome biogenesis. Part of a complex which catalyzes pseudouridylation of rRNA. This involves the isomerization of uridine such that the ribose is subsequently attached to C5, instead of the normal N1. Pseudouridine ("psi") residues may serve to stabilize the conformation of rRNAs.</text>
</comment>